<dbReference type="EMBL" id="MU266497">
    <property type="protein sequence ID" value="KAH7922131.1"/>
    <property type="molecule type" value="Genomic_DNA"/>
</dbReference>
<sequence length="446" mass="49114">MSNPSALSQYLSSQKARYLEDVKRGKGRDWTVVMGNEAGDLDTIASSIAYAWFRSEVDRRPSIAFIQTQRSDFHLRPENVHALSLAGVQQDLEELLCLEDIQEGPSFPSNSFALVDHNALSIRYSSYNDNATVVAVIDHHEDEGKYLETADPRIVAPSGSCASHIAQLRPPHFPAELATLLLSAIVVDTQGLKEGGKALQVDQEAAAFLLPLSTLAPSSFLSVQDDTESLSDIPEIQELSDELGEMKMSVSHLDTRDLLRRDYKEYTYTLSWTSPASAIRAGMSTVPVGFGKWIVEDQDSFFSSTEAWMNERELAVLGILTSFRDEDKLTKNDRPKHKREVMLVIREGAKIVQDDGSIGDAAASVDAQELASRVWSGFEADEVLRLKRVDFGRYGIGSGGDNGSRENGLFGSSVRARVYKQRNVTATRKQSAPVLRDILEGGSPPT</sequence>
<dbReference type="Proteomes" id="UP000790709">
    <property type="component" value="Unassembled WGS sequence"/>
</dbReference>
<name>A0ACB8B8J1_9AGAM</name>
<evidence type="ECO:0000313" key="1">
    <source>
        <dbReference type="EMBL" id="KAH7922131.1"/>
    </source>
</evidence>
<reference evidence="1" key="1">
    <citation type="journal article" date="2021" name="New Phytol.">
        <title>Evolutionary innovations through gain and loss of genes in the ectomycorrhizal Boletales.</title>
        <authorList>
            <person name="Wu G."/>
            <person name="Miyauchi S."/>
            <person name="Morin E."/>
            <person name="Kuo A."/>
            <person name="Drula E."/>
            <person name="Varga T."/>
            <person name="Kohler A."/>
            <person name="Feng B."/>
            <person name="Cao Y."/>
            <person name="Lipzen A."/>
            <person name="Daum C."/>
            <person name="Hundley H."/>
            <person name="Pangilinan J."/>
            <person name="Johnson J."/>
            <person name="Barry K."/>
            <person name="LaButti K."/>
            <person name="Ng V."/>
            <person name="Ahrendt S."/>
            <person name="Min B."/>
            <person name="Choi I.G."/>
            <person name="Park H."/>
            <person name="Plett J.M."/>
            <person name="Magnuson J."/>
            <person name="Spatafora J.W."/>
            <person name="Nagy L.G."/>
            <person name="Henrissat B."/>
            <person name="Grigoriev I.V."/>
            <person name="Yang Z.L."/>
            <person name="Xu J."/>
            <person name="Martin F.M."/>
        </authorList>
    </citation>
    <scope>NUCLEOTIDE SEQUENCE</scope>
    <source>
        <strain evidence="1">KUC20120723A-06</strain>
    </source>
</reference>
<comment type="caution">
    <text evidence="1">The sequence shown here is derived from an EMBL/GenBank/DDBJ whole genome shotgun (WGS) entry which is preliminary data.</text>
</comment>
<accession>A0ACB8B8J1</accession>
<protein>
    <submittedName>
        <fullName evidence="1">DHH phosphoesterase</fullName>
    </submittedName>
</protein>
<organism evidence="1 2">
    <name type="scientific">Leucogyrophana mollusca</name>
    <dbReference type="NCBI Taxonomy" id="85980"/>
    <lineage>
        <taxon>Eukaryota</taxon>
        <taxon>Fungi</taxon>
        <taxon>Dikarya</taxon>
        <taxon>Basidiomycota</taxon>
        <taxon>Agaricomycotina</taxon>
        <taxon>Agaricomycetes</taxon>
        <taxon>Agaricomycetidae</taxon>
        <taxon>Boletales</taxon>
        <taxon>Boletales incertae sedis</taxon>
        <taxon>Leucogyrophana</taxon>
    </lineage>
</organism>
<gene>
    <name evidence="1" type="ORF">BV22DRAFT_1131706</name>
</gene>
<proteinExistence type="predicted"/>
<keyword evidence="2" id="KW-1185">Reference proteome</keyword>
<evidence type="ECO:0000313" key="2">
    <source>
        <dbReference type="Proteomes" id="UP000790709"/>
    </source>
</evidence>